<gene>
    <name evidence="3" type="ordered locus">Rvan_1750</name>
</gene>
<proteinExistence type="predicted"/>
<dbReference type="AlphaFoldDB" id="E3HZG2"/>
<accession>E3HZG2</accession>
<dbReference type="PROSITE" id="PS50943">
    <property type="entry name" value="HTH_CROC1"/>
    <property type="match status" value="1"/>
</dbReference>
<dbReference type="eggNOG" id="COG1476">
    <property type="taxonomic scope" value="Bacteria"/>
</dbReference>
<dbReference type="Proteomes" id="UP000001399">
    <property type="component" value="Chromosome"/>
</dbReference>
<evidence type="ECO:0000259" key="2">
    <source>
        <dbReference type="PROSITE" id="PS50943"/>
    </source>
</evidence>
<name>E3HZG2_RHOVT</name>
<feature type="region of interest" description="Disordered" evidence="1">
    <location>
        <begin position="69"/>
        <end position="90"/>
    </location>
</feature>
<evidence type="ECO:0000313" key="3">
    <source>
        <dbReference type="EMBL" id="ADP70997.1"/>
    </source>
</evidence>
<dbReference type="CDD" id="cd00093">
    <property type="entry name" value="HTH_XRE"/>
    <property type="match status" value="1"/>
</dbReference>
<reference evidence="4" key="1">
    <citation type="journal article" date="2011" name="J. Bacteriol.">
        <title>Genome sequences of eight morphologically diverse alphaproteobacteria.</title>
        <authorList>
            <consortium name="US DOE Joint Genome Institute"/>
            <person name="Brown P.J."/>
            <person name="Kysela D.T."/>
            <person name="Buechlein A."/>
            <person name="Hemmerich C."/>
            <person name="Brun Y.V."/>
        </authorList>
    </citation>
    <scope>NUCLEOTIDE SEQUENCE [LARGE SCALE GENOMIC DNA]</scope>
    <source>
        <strain evidence="4">ATCC 17100 / ATH 3.1.1 / DSM 162 / LMG 4299</strain>
    </source>
</reference>
<dbReference type="SUPFAM" id="SSF47413">
    <property type="entry name" value="lambda repressor-like DNA-binding domains"/>
    <property type="match status" value="1"/>
</dbReference>
<dbReference type="EMBL" id="CP002292">
    <property type="protein sequence ID" value="ADP70997.1"/>
    <property type="molecule type" value="Genomic_DNA"/>
</dbReference>
<evidence type="ECO:0000256" key="1">
    <source>
        <dbReference type="SAM" id="MobiDB-lite"/>
    </source>
</evidence>
<dbReference type="Gene3D" id="1.10.260.40">
    <property type="entry name" value="lambda repressor-like DNA-binding domains"/>
    <property type="match status" value="1"/>
</dbReference>
<dbReference type="InterPro" id="IPR001387">
    <property type="entry name" value="Cro/C1-type_HTH"/>
</dbReference>
<organism evidence="3 4">
    <name type="scientific">Rhodomicrobium vannielii (strain ATCC 17100 / DSM 162 / LMG 4299 / NCIMB 10020 / ATH 3.1.1)</name>
    <dbReference type="NCBI Taxonomy" id="648757"/>
    <lineage>
        <taxon>Bacteria</taxon>
        <taxon>Pseudomonadati</taxon>
        <taxon>Pseudomonadota</taxon>
        <taxon>Alphaproteobacteria</taxon>
        <taxon>Hyphomicrobiales</taxon>
        <taxon>Hyphomicrobiaceae</taxon>
        <taxon>Rhodomicrobium</taxon>
    </lineage>
</organism>
<feature type="domain" description="HTH cro/C1-type" evidence="2">
    <location>
        <begin position="2"/>
        <end position="52"/>
    </location>
</feature>
<dbReference type="GO" id="GO:0003677">
    <property type="term" value="F:DNA binding"/>
    <property type="evidence" value="ECO:0007669"/>
    <property type="project" value="InterPro"/>
</dbReference>
<protein>
    <recommendedName>
        <fullName evidence="2">HTH cro/C1-type domain-containing protein</fullName>
    </recommendedName>
</protein>
<keyword evidence="4" id="KW-1185">Reference proteome</keyword>
<dbReference type="InterPro" id="IPR010982">
    <property type="entry name" value="Lambda_DNA-bd_dom_sf"/>
</dbReference>
<dbReference type="HOGENOM" id="CLU_1785411_0_0_5"/>
<dbReference type="KEGG" id="rva:Rvan_1750"/>
<sequence length="137" mass="14555">MARAALKLTVRDLAEITGIDKSTIARAEAGGRAYYATMVKLQEALESNGVAFLDPTDERGAGVALKLGVEPSRKSEATGTAQDEQGKGGLRALDPVLAKFWTERPDKFARLSEDGRRAISEAALGDPEALDDLSVLP</sequence>
<evidence type="ECO:0000313" key="4">
    <source>
        <dbReference type="Proteomes" id="UP000001399"/>
    </source>
</evidence>
<dbReference type="Pfam" id="PF01381">
    <property type="entry name" value="HTH_3"/>
    <property type="match status" value="1"/>
</dbReference>